<name>A0A9Q9AUG2_9PEZI</name>
<dbReference type="PANTHER" id="PTHR34987:SF6">
    <property type="entry name" value="ALPHA-L-RHAMNOSIDASE SIX-HAIRPIN GLYCOSIDASE DOMAIN-CONTAINING PROTEIN"/>
    <property type="match status" value="1"/>
</dbReference>
<reference evidence="4" key="1">
    <citation type="submission" date="2022-06" db="EMBL/GenBank/DDBJ databases">
        <title>Complete genome sequences of two strains of the flax pathogen Septoria linicola.</title>
        <authorList>
            <person name="Lapalu N."/>
            <person name="Simon A."/>
            <person name="Demenou B."/>
            <person name="Paumier D."/>
            <person name="Guillot M.-P."/>
            <person name="Gout L."/>
            <person name="Valade R."/>
        </authorList>
    </citation>
    <scope>NUCLEOTIDE SEQUENCE</scope>
    <source>
        <strain evidence="4">SE15195</strain>
    </source>
</reference>
<protein>
    <submittedName>
        <fullName evidence="4">Six-hairpin glycosidase superfamily, alpha-L-rhamnosidase, six-hairpin glycosidase</fullName>
    </submittedName>
</protein>
<dbReference type="InterPro" id="IPR035396">
    <property type="entry name" value="Bac_rhamnosid6H"/>
</dbReference>
<dbReference type="Gene3D" id="1.50.10.10">
    <property type="match status" value="1"/>
</dbReference>
<dbReference type="GO" id="GO:0005975">
    <property type="term" value="P:carbohydrate metabolic process"/>
    <property type="evidence" value="ECO:0007669"/>
    <property type="project" value="InterPro"/>
</dbReference>
<dbReference type="SUPFAM" id="SSF48208">
    <property type="entry name" value="Six-hairpin glycosidases"/>
    <property type="match status" value="1"/>
</dbReference>
<dbReference type="AlphaFoldDB" id="A0A9Q9AUG2"/>
<sequence>MLFTTLTAVSLARLATAAYEEYILAPTSRTLMPTSVYKVNGTVEDAESLLVGGEGSATFQGESAVTFDFGKNIAGLPTITIGDADEGQYIGITYSESSLWISGEGSDATADAGIDETLWFEITGPGNYTVDPSHNRGGFKYLSLVHNTTGNLEVQQLTVHFTAMPHVAEDEIAKYSGYFHCNDELINRVWYAGAYTNQLCTIDPKFGDALPFIGEINSNQTGDDTPPNPWYSNFTITNGTSALTDGAKRDRLVWAGDMAIAVPAIIASYDDLISVANSLDSLFQVQNESGLLPYAGVPFPSTTSFTYHLYTLIGVSDYYLYSGDLDYAQTKWPAYKRAIEWSLSKIDDSGLMNVTSPNDWLRFGMGGHNIEANAILYYTLQQSILLGTALDEDADLLSNWTIIAETIKSTANSLLWNEETGLFIDNETTNLSPQDGNSWAVVANLTLSSEQNSRISEGLSSRWTQYGAPAPEAADAISPFITGFELQAHLLASNISAALDLIRLQWGFMLNDPRMTNSTFIEGYSTTGELHYAPYTNDPRVSHAHGWATGPTSTLTFYIAGIHILSAGGETWELSPRPGDLTFVDAGFETNVGSFASQVNATEGEVTGFAFTTPAGTTGRVSLPGLSGSLRSGNGTSAQLVDGEAENVAGGSWTLVVEGGNGTSDGSTPTPYTGGSGSIAVSALVMAASVFAFFL</sequence>
<accession>A0A9Q9AUG2</accession>
<dbReference type="Proteomes" id="UP001056384">
    <property type="component" value="Chromosome 7"/>
</dbReference>
<proteinExistence type="predicted"/>
<feature type="signal peptide" evidence="1">
    <location>
        <begin position="1"/>
        <end position="17"/>
    </location>
</feature>
<dbReference type="GO" id="GO:0016798">
    <property type="term" value="F:hydrolase activity, acting on glycosyl bonds"/>
    <property type="evidence" value="ECO:0007669"/>
    <property type="project" value="UniProtKB-KW"/>
</dbReference>
<organism evidence="4 5">
    <name type="scientific">Septoria linicola</name>
    <dbReference type="NCBI Taxonomy" id="215465"/>
    <lineage>
        <taxon>Eukaryota</taxon>
        <taxon>Fungi</taxon>
        <taxon>Dikarya</taxon>
        <taxon>Ascomycota</taxon>
        <taxon>Pezizomycotina</taxon>
        <taxon>Dothideomycetes</taxon>
        <taxon>Dothideomycetidae</taxon>
        <taxon>Mycosphaerellales</taxon>
        <taxon>Mycosphaerellaceae</taxon>
        <taxon>Septoria</taxon>
    </lineage>
</organism>
<evidence type="ECO:0000259" key="3">
    <source>
        <dbReference type="Pfam" id="PF17390"/>
    </source>
</evidence>
<keyword evidence="1" id="KW-0732">Signal</keyword>
<dbReference type="PANTHER" id="PTHR34987">
    <property type="entry name" value="C, PUTATIVE (AFU_ORTHOLOGUE AFUA_3G02880)-RELATED"/>
    <property type="match status" value="1"/>
</dbReference>
<feature type="domain" description="Alpha-L-rhamnosidase six-hairpin glycosidase" evidence="2">
    <location>
        <begin position="238"/>
        <end position="459"/>
    </location>
</feature>
<keyword evidence="4" id="KW-0378">Hydrolase</keyword>
<evidence type="ECO:0000313" key="5">
    <source>
        <dbReference type="Proteomes" id="UP001056384"/>
    </source>
</evidence>
<dbReference type="Pfam" id="PF17390">
    <property type="entry name" value="Bac_rhamnosid_C"/>
    <property type="match status" value="1"/>
</dbReference>
<feature type="domain" description="Alpha-L-rhamnosidase C-terminal" evidence="3">
    <location>
        <begin position="561"/>
        <end position="634"/>
    </location>
</feature>
<dbReference type="OrthoDB" id="10036721at2759"/>
<dbReference type="InterPro" id="IPR012341">
    <property type="entry name" value="6hp_glycosidase-like_sf"/>
</dbReference>
<dbReference type="InterPro" id="IPR035398">
    <property type="entry name" value="Bac_rhamnosid_C"/>
</dbReference>
<keyword evidence="5" id="KW-1185">Reference proteome</keyword>
<dbReference type="EMBL" id="CP099424">
    <property type="protein sequence ID" value="USW55624.1"/>
    <property type="molecule type" value="Genomic_DNA"/>
</dbReference>
<dbReference type="Gene3D" id="2.60.420.10">
    <property type="entry name" value="Maltose phosphorylase, domain 3"/>
    <property type="match status" value="1"/>
</dbReference>
<feature type="chain" id="PRO_5040349542" evidence="1">
    <location>
        <begin position="18"/>
        <end position="695"/>
    </location>
</feature>
<keyword evidence="4" id="KW-0326">Glycosidase</keyword>
<evidence type="ECO:0000259" key="2">
    <source>
        <dbReference type="Pfam" id="PF17389"/>
    </source>
</evidence>
<gene>
    <name evidence="4" type="ORF">Slin15195_G089430</name>
</gene>
<evidence type="ECO:0000313" key="4">
    <source>
        <dbReference type="EMBL" id="USW55624.1"/>
    </source>
</evidence>
<evidence type="ECO:0000256" key="1">
    <source>
        <dbReference type="SAM" id="SignalP"/>
    </source>
</evidence>
<dbReference type="Pfam" id="PF17389">
    <property type="entry name" value="Bac_rhamnosid6H"/>
    <property type="match status" value="1"/>
</dbReference>
<dbReference type="Gene3D" id="2.60.120.260">
    <property type="entry name" value="Galactose-binding domain-like"/>
    <property type="match status" value="1"/>
</dbReference>
<dbReference type="InterPro" id="IPR008928">
    <property type="entry name" value="6-hairpin_glycosidase_sf"/>
</dbReference>